<dbReference type="RefSeq" id="WP_087938490.1">
    <property type="nucleotide sequence ID" value="NZ_FNAC01000009.1"/>
</dbReference>
<dbReference type="OrthoDB" id="9816206at2"/>
<dbReference type="EMBL" id="FNAC01000009">
    <property type="protein sequence ID" value="SDC90893.1"/>
    <property type="molecule type" value="Genomic_DNA"/>
</dbReference>
<dbReference type="STRING" id="686796.SAMN04488104_100925"/>
<keyword evidence="3" id="KW-1185">Reference proteome</keyword>
<protein>
    <submittedName>
        <fullName evidence="2">ORF6N domain-containing protein</fullName>
    </submittedName>
</protein>
<feature type="domain" description="KilA-N DNA-binding" evidence="1">
    <location>
        <begin position="11"/>
        <end position="100"/>
    </location>
</feature>
<evidence type="ECO:0000313" key="2">
    <source>
        <dbReference type="EMBL" id="SDC90893.1"/>
    </source>
</evidence>
<dbReference type="Proteomes" id="UP000199060">
    <property type="component" value="Unassembled WGS sequence"/>
</dbReference>
<dbReference type="Pfam" id="PF10543">
    <property type="entry name" value="ORF6N"/>
    <property type="match status" value="1"/>
</dbReference>
<reference evidence="3" key="1">
    <citation type="submission" date="2016-10" db="EMBL/GenBank/DDBJ databases">
        <authorList>
            <person name="Varghese N."/>
            <person name="Submissions S."/>
        </authorList>
    </citation>
    <scope>NUCLEOTIDE SEQUENCE [LARGE SCALE GENOMIC DNA]</scope>
    <source>
        <strain evidence="3">DSM 23095</strain>
    </source>
</reference>
<gene>
    <name evidence="2" type="ORF">SAMN04488104_100925</name>
</gene>
<organism evidence="2 3">
    <name type="scientific">Algoriphagus faecimaris</name>
    <dbReference type="NCBI Taxonomy" id="686796"/>
    <lineage>
        <taxon>Bacteria</taxon>
        <taxon>Pseudomonadati</taxon>
        <taxon>Bacteroidota</taxon>
        <taxon>Cytophagia</taxon>
        <taxon>Cytophagales</taxon>
        <taxon>Cyclobacteriaceae</taxon>
        <taxon>Algoriphagus</taxon>
    </lineage>
</organism>
<sequence length="297" mass="34762">MNQLTSQEIENQIHNIRGQQVMLDSDLAALYGTETKYINRAVSRNPERFPRSFSFELEQEEWNFLRFQVGTLNVNHGRGRHRKYLPRVFTEQGVAMLSAVLKTETAIQVSIQIIQAFVEMRRFLGNNGGLFQRINQLENKQIENDKKFDQLFQAFEKNQLNPEKGVFFNGQIFDAYVFVTNLIKSAKEEIILIDNYLDESILVLLSKCSSRVSISLYTKEISRKLKLDFEKFIQQYPNANLKTFSKSHDRFLILDKSILYHFGASLKDLGKKWFAFSRMDDFTDLILNELKRGEMKN</sequence>
<evidence type="ECO:0000313" key="3">
    <source>
        <dbReference type="Proteomes" id="UP000199060"/>
    </source>
</evidence>
<dbReference type="InterPro" id="IPR018873">
    <property type="entry name" value="KilA-N_DNA-bd_domain"/>
</dbReference>
<name>A0A1G6QF23_9BACT</name>
<dbReference type="AlphaFoldDB" id="A0A1G6QF23"/>
<proteinExistence type="predicted"/>
<accession>A0A1G6QF23</accession>
<evidence type="ECO:0000259" key="1">
    <source>
        <dbReference type="Pfam" id="PF10543"/>
    </source>
</evidence>